<accession>G5BXB5</accession>
<gene>
    <name evidence="1" type="ORF">GW7_03430</name>
</gene>
<proteinExistence type="predicted"/>
<name>G5BXB5_HETGA</name>
<dbReference type="Proteomes" id="UP000006813">
    <property type="component" value="Unassembled WGS sequence"/>
</dbReference>
<evidence type="ECO:0000313" key="1">
    <source>
        <dbReference type="EMBL" id="EHB13926.1"/>
    </source>
</evidence>
<dbReference type="InParanoid" id="G5BXB5"/>
<protein>
    <submittedName>
        <fullName evidence="1">Uncharacterized protein</fullName>
    </submittedName>
</protein>
<dbReference type="AlphaFoldDB" id="G5BXB5"/>
<evidence type="ECO:0000313" key="2">
    <source>
        <dbReference type="Proteomes" id="UP000006813"/>
    </source>
</evidence>
<reference evidence="1 2" key="1">
    <citation type="journal article" date="2011" name="Nature">
        <title>Genome sequencing reveals insights into physiology and longevity of the naked mole rat.</title>
        <authorList>
            <person name="Kim E.B."/>
            <person name="Fang X."/>
            <person name="Fushan A.A."/>
            <person name="Huang Z."/>
            <person name="Lobanov A.V."/>
            <person name="Han L."/>
            <person name="Marino S.M."/>
            <person name="Sun X."/>
            <person name="Turanov A.A."/>
            <person name="Yang P."/>
            <person name="Yim S.H."/>
            <person name="Zhao X."/>
            <person name="Kasaikina M.V."/>
            <person name="Stoletzki N."/>
            <person name="Peng C."/>
            <person name="Polak P."/>
            <person name="Xiong Z."/>
            <person name="Kiezun A."/>
            <person name="Zhu Y."/>
            <person name="Chen Y."/>
            <person name="Kryukov G.V."/>
            <person name="Zhang Q."/>
            <person name="Peshkin L."/>
            <person name="Yang L."/>
            <person name="Bronson R.T."/>
            <person name="Buffenstein R."/>
            <person name="Wang B."/>
            <person name="Han C."/>
            <person name="Li Q."/>
            <person name="Chen L."/>
            <person name="Zhao W."/>
            <person name="Sunyaev S.R."/>
            <person name="Park T.J."/>
            <person name="Zhang G."/>
            <person name="Wang J."/>
            <person name="Gladyshev V.N."/>
        </authorList>
    </citation>
    <scope>NUCLEOTIDE SEQUENCE [LARGE SCALE GENOMIC DNA]</scope>
</reference>
<sequence length="64" mass="7622">MKLTLMSESVDYHKNAKRTSQKEAEKLQKLLSIMKRKDMCFGFCVQIHPAKSAMLWLWRFSRCL</sequence>
<dbReference type="EMBL" id="JH172323">
    <property type="protein sequence ID" value="EHB13926.1"/>
    <property type="molecule type" value="Genomic_DNA"/>
</dbReference>
<organism evidence="1 2">
    <name type="scientific">Heterocephalus glaber</name>
    <name type="common">Naked mole rat</name>
    <dbReference type="NCBI Taxonomy" id="10181"/>
    <lineage>
        <taxon>Eukaryota</taxon>
        <taxon>Metazoa</taxon>
        <taxon>Chordata</taxon>
        <taxon>Craniata</taxon>
        <taxon>Vertebrata</taxon>
        <taxon>Euteleostomi</taxon>
        <taxon>Mammalia</taxon>
        <taxon>Eutheria</taxon>
        <taxon>Euarchontoglires</taxon>
        <taxon>Glires</taxon>
        <taxon>Rodentia</taxon>
        <taxon>Hystricomorpha</taxon>
        <taxon>Bathyergidae</taxon>
        <taxon>Heterocephalus</taxon>
    </lineage>
</organism>